<dbReference type="FunCoup" id="A0A6P8J2Q5">
    <property type="interactions" value="213"/>
</dbReference>
<dbReference type="PANTHER" id="PTHR22803">
    <property type="entry name" value="MANNOSE, PHOSPHOLIPASE, LECTIN RECEPTOR RELATED"/>
    <property type="match status" value="1"/>
</dbReference>
<dbReference type="CDD" id="cd00037">
    <property type="entry name" value="CLECT"/>
    <property type="match status" value="1"/>
</dbReference>
<proteinExistence type="predicted"/>
<reference evidence="7" key="1">
    <citation type="submission" date="2025-08" db="UniProtKB">
        <authorList>
            <consortium name="RefSeq"/>
        </authorList>
    </citation>
    <scope>IDENTIFICATION</scope>
    <source>
        <tissue evidence="7">Tentacle</tissue>
    </source>
</reference>
<dbReference type="SUPFAM" id="SSF49854">
    <property type="entry name" value="Spermadhesin, CUB domain"/>
    <property type="match status" value="1"/>
</dbReference>
<dbReference type="PROSITE" id="PS00615">
    <property type="entry name" value="C_TYPE_LECTIN_1"/>
    <property type="match status" value="1"/>
</dbReference>
<evidence type="ECO:0000313" key="7">
    <source>
        <dbReference type="RefSeq" id="XP_031573839.1"/>
    </source>
</evidence>
<name>A0A6P8J2Q5_ACTTE</name>
<dbReference type="Gene3D" id="2.60.120.290">
    <property type="entry name" value="Spermadhesin, CUB domain"/>
    <property type="match status" value="1"/>
</dbReference>
<accession>A0A6P8J2Q5</accession>
<dbReference type="KEGG" id="aten:116307691"/>
<protein>
    <submittedName>
        <fullName evidence="7">Macrophage mannose receptor 1-like</fullName>
    </submittedName>
</protein>
<feature type="domain" description="CUB" evidence="4">
    <location>
        <begin position="28"/>
        <end position="149"/>
    </location>
</feature>
<dbReference type="PROSITE" id="PS50041">
    <property type="entry name" value="C_TYPE_LECTIN_2"/>
    <property type="match status" value="1"/>
</dbReference>
<gene>
    <name evidence="7" type="primary">LOC116307691</name>
</gene>
<dbReference type="PROSITE" id="PS01180">
    <property type="entry name" value="CUB"/>
    <property type="match status" value="1"/>
</dbReference>
<organism evidence="6 7">
    <name type="scientific">Actinia tenebrosa</name>
    <name type="common">Australian red waratah sea anemone</name>
    <dbReference type="NCBI Taxonomy" id="6105"/>
    <lineage>
        <taxon>Eukaryota</taxon>
        <taxon>Metazoa</taxon>
        <taxon>Cnidaria</taxon>
        <taxon>Anthozoa</taxon>
        <taxon>Hexacorallia</taxon>
        <taxon>Actiniaria</taxon>
        <taxon>Actiniidae</taxon>
        <taxon>Actinia</taxon>
    </lineage>
</organism>
<evidence type="ECO:0000256" key="2">
    <source>
        <dbReference type="PROSITE-ProRule" id="PRU00059"/>
    </source>
</evidence>
<keyword evidence="1" id="KW-1015">Disulfide bond</keyword>
<dbReference type="SUPFAM" id="SSF56436">
    <property type="entry name" value="C-type lectin-like"/>
    <property type="match status" value="1"/>
</dbReference>
<evidence type="ECO:0000256" key="3">
    <source>
        <dbReference type="SAM" id="SignalP"/>
    </source>
</evidence>
<dbReference type="AlphaFoldDB" id="A0A6P8J2Q5"/>
<dbReference type="PRINTS" id="PR01504">
    <property type="entry name" value="PNCREATITSAP"/>
</dbReference>
<dbReference type="InterPro" id="IPR016187">
    <property type="entry name" value="CTDL_fold"/>
</dbReference>
<dbReference type="InterPro" id="IPR000859">
    <property type="entry name" value="CUB_dom"/>
</dbReference>
<evidence type="ECO:0000313" key="6">
    <source>
        <dbReference type="Proteomes" id="UP000515163"/>
    </source>
</evidence>
<dbReference type="InterPro" id="IPR016186">
    <property type="entry name" value="C-type_lectin-like/link_sf"/>
</dbReference>
<dbReference type="InterPro" id="IPR001304">
    <property type="entry name" value="C-type_lectin-like"/>
</dbReference>
<feature type="domain" description="C-type lectin" evidence="5">
    <location>
        <begin position="160"/>
        <end position="276"/>
    </location>
</feature>
<dbReference type="SMART" id="SM00042">
    <property type="entry name" value="CUB"/>
    <property type="match status" value="1"/>
</dbReference>
<dbReference type="RefSeq" id="XP_031573839.1">
    <property type="nucleotide sequence ID" value="XM_031717979.1"/>
</dbReference>
<keyword evidence="3" id="KW-0732">Signal</keyword>
<dbReference type="Gene3D" id="3.10.100.10">
    <property type="entry name" value="Mannose-Binding Protein A, subunit A"/>
    <property type="match status" value="1"/>
</dbReference>
<evidence type="ECO:0000259" key="4">
    <source>
        <dbReference type="PROSITE" id="PS01180"/>
    </source>
</evidence>
<dbReference type="GeneID" id="116307691"/>
<dbReference type="OrthoDB" id="5954286at2759"/>
<evidence type="ECO:0000259" key="5">
    <source>
        <dbReference type="PROSITE" id="PS50041"/>
    </source>
</evidence>
<keyword evidence="6" id="KW-1185">Reference proteome</keyword>
<evidence type="ECO:0000256" key="1">
    <source>
        <dbReference type="ARBA" id="ARBA00023157"/>
    </source>
</evidence>
<feature type="signal peptide" evidence="3">
    <location>
        <begin position="1"/>
        <end position="24"/>
    </location>
</feature>
<dbReference type="SMART" id="SM00034">
    <property type="entry name" value="CLECT"/>
    <property type="match status" value="1"/>
</dbReference>
<dbReference type="InterPro" id="IPR050111">
    <property type="entry name" value="C-type_lectin/snaclec_domain"/>
</dbReference>
<dbReference type="InParanoid" id="A0A6P8J2Q5"/>
<dbReference type="Proteomes" id="UP000515163">
    <property type="component" value="Unplaced"/>
</dbReference>
<feature type="chain" id="PRO_5028115026" evidence="3">
    <location>
        <begin position="25"/>
        <end position="305"/>
    </location>
</feature>
<dbReference type="Pfam" id="PF00059">
    <property type="entry name" value="Lectin_C"/>
    <property type="match status" value="1"/>
</dbReference>
<sequence length="305" mass="35228">MNHKGLQHSFILYVMWVFLQSATCKSICSVGFLKKTQFNETRGSFSSPNYPSTYPDNTTHTWDITMATGVRIQLYIFIDEVQERRQGNQTDCQDSIEIQDEGRENTLVMRTCGKQKVSSFLSRGANLVIQFSSDCSVGFKGFRAVFSAFKDICPEGWFYYDYSCYKLFKSKTTWYNAREACREMNGDLASISNADEQQLISGMTSWNGKEHYWIGLHDVEREGEYNWSDGRLLKYENWKTLEPNDDHGGEDCVEIASKDPKWNDDDCQKHYGFICKTSRAPTVNERGWLVMNLLCALTLCTLYVY</sequence>
<dbReference type="InterPro" id="IPR018378">
    <property type="entry name" value="C-type_lectin_CS"/>
</dbReference>
<dbReference type="Pfam" id="PF00431">
    <property type="entry name" value="CUB"/>
    <property type="match status" value="1"/>
</dbReference>
<comment type="caution">
    <text evidence="2">Lacks conserved residue(s) required for the propagation of feature annotation.</text>
</comment>
<dbReference type="CDD" id="cd00041">
    <property type="entry name" value="CUB"/>
    <property type="match status" value="1"/>
</dbReference>
<dbReference type="InterPro" id="IPR035914">
    <property type="entry name" value="Sperma_CUB_dom_sf"/>
</dbReference>